<reference evidence="2 3" key="1">
    <citation type="submission" date="2014-04" db="EMBL/GenBank/DDBJ databases">
        <title>Genome evolution of avian class.</title>
        <authorList>
            <person name="Zhang G."/>
            <person name="Li C."/>
        </authorList>
    </citation>
    <scope>NUCLEOTIDE SEQUENCE [LARGE SCALE GENOMIC DNA]</scope>
    <source>
        <strain evidence="2">BGI_N300</strain>
    </source>
</reference>
<protein>
    <recommendedName>
        <fullName evidence="4">Coiled-coil domain-containing protein 175</fullName>
    </recommendedName>
</protein>
<sequence length="162" mass="18930">IRRQTLECLEEETIKNSNLRFRLQKIPGELIAEMRALVAAAREASAARIIQLQNALRNITDETELLVGKKTLCERQNAALCEEKEHLWIQQKEKEELLNERMARKVNTNVLLTETCDKTREIELEIIKARAALEELKEKIAQKMSKLEKEEEEWDEKVKGFE</sequence>
<dbReference type="InterPro" id="IPR038834">
    <property type="entry name" value="CCDC175"/>
</dbReference>
<organism evidence="2 3">
    <name type="scientific">Calypte anna</name>
    <name type="common">Anna's hummingbird</name>
    <name type="synonym">Archilochus anna</name>
    <dbReference type="NCBI Taxonomy" id="9244"/>
    <lineage>
        <taxon>Eukaryota</taxon>
        <taxon>Metazoa</taxon>
        <taxon>Chordata</taxon>
        <taxon>Craniata</taxon>
        <taxon>Vertebrata</taxon>
        <taxon>Euteleostomi</taxon>
        <taxon>Archelosauria</taxon>
        <taxon>Archosauria</taxon>
        <taxon>Dinosauria</taxon>
        <taxon>Saurischia</taxon>
        <taxon>Theropoda</taxon>
        <taxon>Coelurosauria</taxon>
        <taxon>Aves</taxon>
        <taxon>Neognathae</taxon>
        <taxon>Neoaves</taxon>
        <taxon>Strisores</taxon>
        <taxon>Apodiformes</taxon>
        <taxon>Trochilidae</taxon>
        <taxon>Calypte</taxon>
    </lineage>
</organism>
<evidence type="ECO:0000313" key="2">
    <source>
        <dbReference type="EMBL" id="KFP06454.1"/>
    </source>
</evidence>
<name>A0A091ICZ4_CALAN</name>
<evidence type="ECO:0008006" key="4">
    <source>
        <dbReference type="Google" id="ProtNLM"/>
    </source>
</evidence>
<gene>
    <name evidence="2" type="ORF">N300_01623</name>
</gene>
<proteinExistence type="predicted"/>
<evidence type="ECO:0000313" key="3">
    <source>
        <dbReference type="Proteomes" id="UP000054308"/>
    </source>
</evidence>
<dbReference type="PANTHER" id="PTHR35347:SF1">
    <property type="entry name" value="COILED-COIL DOMAIN-CONTAINING PROTEIN 175"/>
    <property type="match status" value="1"/>
</dbReference>
<keyword evidence="3" id="KW-1185">Reference proteome</keyword>
<keyword evidence="1" id="KW-0175">Coiled coil</keyword>
<accession>A0A091ICZ4</accession>
<feature type="non-terminal residue" evidence="2">
    <location>
        <position position="1"/>
    </location>
</feature>
<dbReference type="Proteomes" id="UP000054308">
    <property type="component" value="Unassembled WGS sequence"/>
</dbReference>
<dbReference type="EMBL" id="KL218530">
    <property type="protein sequence ID" value="KFP06454.1"/>
    <property type="molecule type" value="Genomic_DNA"/>
</dbReference>
<dbReference type="PANTHER" id="PTHR35347">
    <property type="entry name" value="COILED-COIL DOMAIN-CONTAINING PROTEIN 175"/>
    <property type="match status" value="1"/>
</dbReference>
<evidence type="ECO:0000256" key="1">
    <source>
        <dbReference type="SAM" id="Coils"/>
    </source>
</evidence>
<feature type="non-terminal residue" evidence="2">
    <location>
        <position position="162"/>
    </location>
</feature>
<feature type="coiled-coil region" evidence="1">
    <location>
        <begin position="119"/>
        <end position="157"/>
    </location>
</feature>
<dbReference type="AlphaFoldDB" id="A0A091ICZ4"/>